<organism evidence="2 3">
    <name type="scientific">Roseivivax halotolerans</name>
    <dbReference type="NCBI Taxonomy" id="93684"/>
    <lineage>
        <taxon>Bacteria</taxon>
        <taxon>Pseudomonadati</taxon>
        <taxon>Pseudomonadota</taxon>
        <taxon>Alphaproteobacteria</taxon>
        <taxon>Rhodobacterales</taxon>
        <taxon>Roseobacteraceae</taxon>
        <taxon>Roseivivax</taxon>
    </lineage>
</organism>
<sequence length="403" mass="45500">MKKFIVTGVQMKNKGSQAMFFTLRHHLKLIYGDCEVLGFANKYDCPEIYSFTLLPHDDFTRPALKLGLQKVPVLASTATLLASRIRKKDKWNGKLVEMDEALREAHAIFDASGYTLGSGWPKGGGRRLLETVRLAKKYKKKIILMPQSFGPFDWGESDDAAFLDEVKKELSYCTKIYAREKEGYECLTSLGLTNVELSADMVIREKAFPKANDIYATTRADEIEYPERNSVGLIINENVLRIGDSQSSLDLYRNIMERLVKNGEKVYILNTSGADTHLVESVLRGVQGKESIKIISGEYSSPELIDIISRFKFIVASRYHSIIFGYRSSVPAVILGWATKYIDLAEHFGQEEYVFDIREVDVDQMLKKIDKMSANCGTESRRIGERLDKVQGSSVILEATQAL</sequence>
<dbReference type="PANTHER" id="PTHR36836">
    <property type="entry name" value="COLANIC ACID BIOSYNTHESIS PROTEIN WCAK"/>
    <property type="match status" value="1"/>
</dbReference>
<protein>
    <submittedName>
        <fullName evidence="2">Polysaccharide pyruvyl transferase family protein WcaK</fullName>
    </submittedName>
</protein>
<dbReference type="GO" id="GO:0016740">
    <property type="term" value="F:transferase activity"/>
    <property type="evidence" value="ECO:0007669"/>
    <property type="project" value="UniProtKB-KW"/>
</dbReference>
<keyword evidence="3" id="KW-1185">Reference proteome</keyword>
<dbReference type="Proteomes" id="UP000243106">
    <property type="component" value="Unassembled WGS sequence"/>
</dbReference>
<dbReference type="AlphaFoldDB" id="A0A1I5YFI7"/>
<dbReference type="PANTHER" id="PTHR36836:SF1">
    <property type="entry name" value="COLANIC ACID BIOSYNTHESIS PROTEIN WCAK"/>
    <property type="match status" value="1"/>
</dbReference>
<dbReference type="RefSeq" id="WP_093011033.1">
    <property type="nucleotide sequence ID" value="NZ_FOXV01000005.1"/>
</dbReference>
<gene>
    <name evidence="2" type="ORF">SAMN05421853_105226</name>
</gene>
<dbReference type="Pfam" id="PF04230">
    <property type="entry name" value="PS_pyruv_trans"/>
    <property type="match status" value="1"/>
</dbReference>
<feature type="domain" description="Polysaccharide pyruvyl transferase" evidence="1">
    <location>
        <begin position="13"/>
        <end position="337"/>
    </location>
</feature>
<keyword evidence="2" id="KW-0808">Transferase</keyword>
<accession>A0A1I5YFI7</accession>
<dbReference type="InterPro" id="IPR007345">
    <property type="entry name" value="Polysacch_pyruvyl_Trfase"/>
</dbReference>
<evidence type="ECO:0000259" key="1">
    <source>
        <dbReference type="Pfam" id="PF04230"/>
    </source>
</evidence>
<dbReference type="EMBL" id="FOXV01000005">
    <property type="protein sequence ID" value="SFQ42991.1"/>
    <property type="molecule type" value="Genomic_DNA"/>
</dbReference>
<evidence type="ECO:0000313" key="2">
    <source>
        <dbReference type="EMBL" id="SFQ42991.1"/>
    </source>
</evidence>
<proteinExistence type="predicted"/>
<name>A0A1I5YFI7_9RHOB</name>
<reference evidence="3" key="1">
    <citation type="submission" date="2016-10" db="EMBL/GenBank/DDBJ databases">
        <authorList>
            <person name="Varghese N."/>
            <person name="Submissions S."/>
        </authorList>
    </citation>
    <scope>NUCLEOTIDE SEQUENCE [LARGE SCALE GENOMIC DNA]</scope>
    <source>
        <strain evidence="3">JCM 10271</strain>
    </source>
</reference>
<evidence type="ECO:0000313" key="3">
    <source>
        <dbReference type="Proteomes" id="UP000243106"/>
    </source>
</evidence>